<sequence length="131" mass="13526">MNEKDKKKNNEYFTDEDYLDMAGTSSASECTGLIPQGSNETDSASQYNDLYQFGIPHVAAKAAGEASGKTSTSASDRLSSNALTGGSDKFSSNASNGGSGKLSSNTSNSSSDNASSKSSNTSSYHSPSTHI</sequence>
<dbReference type="OrthoDB" id="1976175at2"/>
<feature type="compositionally biased region" description="Polar residues" evidence="1">
    <location>
        <begin position="68"/>
        <end position="84"/>
    </location>
</feature>
<evidence type="ECO:0000256" key="1">
    <source>
        <dbReference type="SAM" id="MobiDB-lite"/>
    </source>
</evidence>
<accession>A0A1I0QSS8</accession>
<dbReference type="Proteomes" id="UP000199701">
    <property type="component" value="Unassembled WGS sequence"/>
</dbReference>
<dbReference type="RefSeq" id="WP_092454393.1">
    <property type="nucleotide sequence ID" value="NZ_FOJI01000009.1"/>
</dbReference>
<dbReference type="AlphaFoldDB" id="A0A1I0QSS8"/>
<proteinExistence type="predicted"/>
<evidence type="ECO:0000313" key="2">
    <source>
        <dbReference type="EMBL" id="SEW30614.1"/>
    </source>
</evidence>
<name>A0A1I0QSS8_9FIRM</name>
<evidence type="ECO:0000313" key="3">
    <source>
        <dbReference type="Proteomes" id="UP000199701"/>
    </source>
</evidence>
<gene>
    <name evidence="2" type="ORF">SAMN05421659_10969</name>
</gene>
<dbReference type="EMBL" id="FOJI01000009">
    <property type="protein sequence ID" value="SEW30614.1"/>
    <property type="molecule type" value="Genomic_DNA"/>
</dbReference>
<reference evidence="2 3" key="1">
    <citation type="submission" date="2016-10" db="EMBL/GenBank/DDBJ databases">
        <authorList>
            <person name="de Groot N.N."/>
        </authorList>
    </citation>
    <scope>NUCLEOTIDE SEQUENCE [LARGE SCALE GENOMIC DNA]</scope>
    <source>
        <strain evidence="2 3">DSM 9179</strain>
    </source>
</reference>
<protein>
    <submittedName>
        <fullName evidence="2">Uncharacterized protein</fullName>
    </submittedName>
</protein>
<organism evidence="2 3">
    <name type="scientific">[Clostridium] fimetarium</name>
    <dbReference type="NCBI Taxonomy" id="99656"/>
    <lineage>
        <taxon>Bacteria</taxon>
        <taxon>Bacillati</taxon>
        <taxon>Bacillota</taxon>
        <taxon>Clostridia</taxon>
        <taxon>Lachnospirales</taxon>
        <taxon>Lachnospiraceae</taxon>
    </lineage>
</organism>
<feature type="region of interest" description="Disordered" evidence="1">
    <location>
        <begin position="61"/>
        <end position="131"/>
    </location>
</feature>
<keyword evidence="3" id="KW-1185">Reference proteome</keyword>
<feature type="compositionally biased region" description="Low complexity" evidence="1">
    <location>
        <begin position="91"/>
        <end position="123"/>
    </location>
</feature>